<protein>
    <submittedName>
        <fullName evidence="9">Cytochrome c oxidase assembly protein</fullName>
    </submittedName>
</protein>
<comment type="subcellular location">
    <subcellularLocation>
        <location evidence="1">Cell membrane</location>
        <topology evidence="1">Multi-pass membrane protein</topology>
    </subcellularLocation>
</comment>
<feature type="transmembrane region" description="Helical" evidence="7">
    <location>
        <begin position="345"/>
        <end position="367"/>
    </location>
</feature>
<keyword evidence="4 7" id="KW-1133">Transmembrane helix</keyword>
<keyword evidence="5 7" id="KW-0472">Membrane</keyword>
<feature type="transmembrane region" description="Helical" evidence="7">
    <location>
        <begin position="205"/>
        <end position="226"/>
    </location>
</feature>
<dbReference type="Pfam" id="PF05425">
    <property type="entry name" value="CopD"/>
    <property type="match status" value="1"/>
</dbReference>
<feature type="transmembrane region" description="Helical" evidence="7">
    <location>
        <begin position="92"/>
        <end position="112"/>
    </location>
</feature>
<feature type="transmembrane region" description="Helical" evidence="7">
    <location>
        <begin position="410"/>
        <end position="427"/>
    </location>
</feature>
<feature type="transmembrane region" description="Helical" evidence="7">
    <location>
        <begin position="306"/>
        <end position="324"/>
    </location>
</feature>
<evidence type="ECO:0000256" key="6">
    <source>
        <dbReference type="SAM" id="MobiDB-lite"/>
    </source>
</evidence>
<feature type="transmembrane region" description="Helical" evidence="7">
    <location>
        <begin position="642"/>
        <end position="663"/>
    </location>
</feature>
<dbReference type="Proteomes" id="UP001501742">
    <property type="component" value="Unassembled WGS sequence"/>
</dbReference>
<dbReference type="PANTHER" id="PTHR34820">
    <property type="entry name" value="INNER MEMBRANE PROTEIN YEBZ"/>
    <property type="match status" value="1"/>
</dbReference>
<name>A0ABP4K1T4_9MICO</name>
<proteinExistence type="predicted"/>
<keyword evidence="2" id="KW-1003">Cell membrane</keyword>
<dbReference type="InterPro" id="IPR008457">
    <property type="entry name" value="Cu-R_CopD_dom"/>
</dbReference>
<feature type="transmembrane region" description="Helical" evidence="7">
    <location>
        <begin position="557"/>
        <end position="576"/>
    </location>
</feature>
<evidence type="ECO:0000256" key="5">
    <source>
        <dbReference type="ARBA" id="ARBA00023136"/>
    </source>
</evidence>
<feature type="transmembrane region" description="Helical" evidence="7">
    <location>
        <begin position="132"/>
        <end position="158"/>
    </location>
</feature>
<evidence type="ECO:0000256" key="4">
    <source>
        <dbReference type="ARBA" id="ARBA00022989"/>
    </source>
</evidence>
<evidence type="ECO:0000313" key="9">
    <source>
        <dbReference type="EMBL" id="GAA1492746.1"/>
    </source>
</evidence>
<sequence length="699" mass="75169">MAVTSSQPQPDSATGTDSAHRPERATRTGGPAPEHAPVTTRTSTVATVLVIALPLVVACAVLGMTITGAFTANQQLESAGDVVQFGLVAARGVHDGLAALTIGLLIVAAFALPAQKADHRQMSSVQHRAARWAAVSGSIWFLAAVVGIVLTGANTLGVPLTSPVFARNFLLFAFQVEIGQSLVVSAVAALIATVLAALATRATTLAFATVAALFALLPLALSGHAAGSLEHANAVNSLAVHLVGVCVWAGGLVAVVLLRTRMKGATGRVVARYSTLAGWAFGAVAFSGIVNAQLRLTGPLDLFTTPYGWLITTKATILVLLGVAGVVQRRKLVPGLLRAPTDRRLFVRFALAEIVFMAVAIGVSVAVSRSQPPIPQTPETGADTRSGLIGYAYPPVQTMQTYLSQWHIDWMWLALALVGAGWYLWSVRKLRQRGDSWPVGRTIAWLLGCAVFIWTTSGGPAVYGMIHFSSHMVQHMLLMMFVPLPLVLGGPVLLALRTLPVRNDGSRGAREWLMLFVHSRWMQFLGKPAVAGVIFAGSLVVFYFTPAFEYAMQSHEWHVVMVVHFVFSGYLFFWVFVGIDPGPARPQYPILIIALLATLAFHAFFGVAVMTSQSVYAIDWFHALGQTNDRALLDDQHVGGGVAWGASELPMVFVALLVVRNWVRSDERIAKRKDRQAERDGDAELHAYNERLSAMQRRD</sequence>
<evidence type="ECO:0000259" key="8">
    <source>
        <dbReference type="Pfam" id="PF05425"/>
    </source>
</evidence>
<evidence type="ECO:0000313" key="10">
    <source>
        <dbReference type="Proteomes" id="UP001501742"/>
    </source>
</evidence>
<feature type="region of interest" description="Disordered" evidence="6">
    <location>
        <begin position="672"/>
        <end position="699"/>
    </location>
</feature>
<dbReference type="InterPro" id="IPR019108">
    <property type="entry name" value="Caa3_assmbl_CtaG-rel"/>
</dbReference>
<reference evidence="10" key="1">
    <citation type="journal article" date="2019" name="Int. J. Syst. Evol. Microbiol.">
        <title>The Global Catalogue of Microorganisms (GCM) 10K type strain sequencing project: providing services to taxonomists for standard genome sequencing and annotation.</title>
        <authorList>
            <consortium name="The Broad Institute Genomics Platform"/>
            <consortium name="The Broad Institute Genome Sequencing Center for Infectious Disease"/>
            <person name="Wu L."/>
            <person name="Ma J."/>
        </authorList>
    </citation>
    <scope>NUCLEOTIDE SEQUENCE [LARGE SCALE GENOMIC DNA]</scope>
    <source>
        <strain evidence="10">JCM 12140</strain>
    </source>
</reference>
<evidence type="ECO:0000256" key="2">
    <source>
        <dbReference type="ARBA" id="ARBA00022475"/>
    </source>
</evidence>
<evidence type="ECO:0000256" key="1">
    <source>
        <dbReference type="ARBA" id="ARBA00004651"/>
    </source>
</evidence>
<organism evidence="9 10">
    <name type="scientific">Curtobacterium herbarum</name>
    <dbReference type="NCBI Taxonomy" id="150122"/>
    <lineage>
        <taxon>Bacteria</taxon>
        <taxon>Bacillati</taxon>
        <taxon>Actinomycetota</taxon>
        <taxon>Actinomycetes</taxon>
        <taxon>Micrococcales</taxon>
        <taxon>Microbacteriaceae</taxon>
        <taxon>Curtobacterium</taxon>
    </lineage>
</organism>
<dbReference type="EMBL" id="BAAAJX010000004">
    <property type="protein sequence ID" value="GAA1492746.1"/>
    <property type="molecule type" value="Genomic_DNA"/>
</dbReference>
<feature type="transmembrane region" description="Helical" evidence="7">
    <location>
        <begin position="270"/>
        <end position="294"/>
    </location>
</feature>
<keyword evidence="10" id="KW-1185">Reference proteome</keyword>
<gene>
    <name evidence="9" type="ORF">GCM10009627_10920</name>
</gene>
<evidence type="ECO:0000256" key="7">
    <source>
        <dbReference type="SAM" id="Phobius"/>
    </source>
</evidence>
<dbReference type="RefSeq" id="WP_204609765.1">
    <property type="nucleotide sequence ID" value="NZ_BAAAJX010000004.1"/>
</dbReference>
<evidence type="ECO:0000256" key="3">
    <source>
        <dbReference type="ARBA" id="ARBA00022692"/>
    </source>
</evidence>
<comment type="caution">
    <text evidence="9">The sequence shown here is derived from an EMBL/GenBank/DDBJ whole genome shotgun (WGS) entry which is preliminary data.</text>
</comment>
<feature type="region of interest" description="Disordered" evidence="6">
    <location>
        <begin position="1"/>
        <end position="39"/>
    </location>
</feature>
<feature type="transmembrane region" description="Helical" evidence="7">
    <location>
        <begin position="439"/>
        <end position="456"/>
    </location>
</feature>
<accession>A0ABP4K1T4</accession>
<dbReference type="InterPro" id="IPR032694">
    <property type="entry name" value="CopC/D"/>
</dbReference>
<feature type="transmembrane region" description="Helical" evidence="7">
    <location>
        <begin position="48"/>
        <end position="72"/>
    </location>
</feature>
<dbReference type="PANTHER" id="PTHR34820:SF4">
    <property type="entry name" value="INNER MEMBRANE PROTEIN YEBZ"/>
    <property type="match status" value="1"/>
</dbReference>
<feature type="compositionally biased region" description="Polar residues" evidence="6">
    <location>
        <begin position="1"/>
        <end position="17"/>
    </location>
</feature>
<feature type="transmembrane region" description="Helical" evidence="7">
    <location>
        <begin position="588"/>
        <end position="610"/>
    </location>
</feature>
<feature type="transmembrane region" description="Helical" evidence="7">
    <location>
        <begin position="238"/>
        <end position="258"/>
    </location>
</feature>
<feature type="transmembrane region" description="Helical" evidence="7">
    <location>
        <begin position="524"/>
        <end position="545"/>
    </location>
</feature>
<feature type="compositionally biased region" description="Basic and acidic residues" evidence="6">
    <location>
        <begin position="672"/>
        <end position="689"/>
    </location>
</feature>
<feature type="transmembrane region" description="Helical" evidence="7">
    <location>
        <begin position="476"/>
        <end position="496"/>
    </location>
</feature>
<feature type="domain" description="Copper resistance protein D" evidence="8">
    <location>
        <begin position="268"/>
        <end position="366"/>
    </location>
</feature>
<keyword evidence="3 7" id="KW-0812">Transmembrane</keyword>
<dbReference type="Pfam" id="PF09678">
    <property type="entry name" value="Caa3_CtaG"/>
    <property type="match status" value="1"/>
</dbReference>
<feature type="transmembrane region" description="Helical" evidence="7">
    <location>
        <begin position="178"/>
        <end position="198"/>
    </location>
</feature>